<accession>A0ABP0I3W9</accession>
<evidence type="ECO:0000256" key="5">
    <source>
        <dbReference type="PROSITE-ProRule" id="PRU00221"/>
    </source>
</evidence>
<dbReference type="Proteomes" id="UP001642484">
    <property type="component" value="Unassembled WGS sequence"/>
</dbReference>
<feature type="repeat" description="WD" evidence="5">
    <location>
        <begin position="611"/>
        <end position="652"/>
    </location>
</feature>
<dbReference type="Pfam" id="PF00400">
    <property type="entry name" value="WD40"/>
    <property type="match status" value="6"/>
</dbReference>
<organism evidence="7 8">
    <name type="scientific">Durusdinium trenchii</name>
    <dbReference type="NCBI Taxonomy" id="1381693"/>
    <lineage>
        <taxon>Eukaryota</taxon>
        <taxon>Sar</taxon>
        <taxon>Alveolata</taxon>
        <taxon>Dinophyceae</taxon>
        <taxon>Suessiales</taxon>
        <taxon>Symbiodiniaceae</taxon>
        <taxon>Durusdinium</taxon>
    </lineage>
</organism>
<dbReference type="PROSITE" id="PS00678">
    <property type="entry name" value="WD_REPEATS_1"/>
    <property type="match status" value="1"/>
</dbReference>
<comment type="caution">
    <text evidence="7">The sequence shown here is derived from an EMBL/GenBank/DDBJ whole genome shotgun (WGS) entry which is preliminary data.</text>
</comment>
<comment type="similarity">
    <text evidence="6">Belongs to the actin family.</text>
</comment>
<feature type="repeat" description="WD" evidence="5">
    <location>
        <begin position="569"/>
        <end position="610"/>
    </location>
</feature>
<dbReference type="InterPro" id="IPR019775">
    <property type="entry name" value="WD40_repeat_CS"/>
</dbReference>
<keyword evidence="1 5" id="KW-0853">WD repeat</keyword>
<dbReference type="PRINTS" id="PR00320">
    <property type="entry name" value="GPROTEINBRPT"/>
</dbReference>
<dbReference type="Gene3D" id="3.90.640.10">
    <property type="entry name" value="Actin, Chain A, domain 4"/>
    <property type="match status" value="1"/>
</dbReference>
<dbReference type="SUPFAM" id="SSF53067">
    <property type="entry name" value="Actin-like ATPase domain"/>
    <property type="match status" value="2"/>
</dbReference>
<dbReference type="InterPro" id="IPR015943">
    <property type="entry name" value="WD40/YVTN_repeat-like_dom_sf"/>
</dbReference>
<dbReference type="InterPro" id="IPR043129">
    <property type="entry name" value="ATPase_NBD"/>
</dbReference>
<dbReference type="Gene3D" id="3.30.420.40">
    <property type="match status" value="2"/>
</dbReference>
<evidence type="ECO:0000256" key="4">
    <source>
        <dbReference type="ARBA" id="ARBA00049360"/>
    </source>
</evidence>
<dbReference type="PANTHER" id="PTHR19923:SF0">
    <property type="entry name" value="PLEIOTROPIC REGULATOR 1"/>
    <property type="match status" value="1"/>
</dbReference>
<evidence type="ECO:0008006" key="9">
    <source>
        <dbReference type="Google" id="ProtNLM"/>
    </source>
</evidence>
<evidence type="ECO:0000313" key="8">
    <source>
        <dbReference type="Proteomes" id="UP001642484"/>
    </source>
</evidence>
<dbReference type="PROSITE" id="PS50294">
    <property type="entry name" value="WD_REPEATS_REGION"/>
    <property type="match status" value="4"/>
</dbReference>
<dbReference type="InterPro" id="IPR001680">
    <property type="entry name" value="WD40_rpt"/>
</dbReference>
<protein>
    <recommendedName>
        <fullName evidence="9">Guanine nucleotide-binding protein subunit beta-like protein</fullName>
    </recommendedName>
</protein>
<sequence>MASRPPVICDTGTGVIKAGMAGEQEPSMMLPNLLGRPVLRADGMVVGQVEDIMIGDEANAARSMLQLSRPIQNGVVKDWNEMEAVWDYTFKKLGIENPADHKVLQTEAALNPPRNREKMVEIMFERYGFSGVNVSVQAILALNSRGLQSGFVVDSGDGVTHLVPVTEGYLEPALVQRVNLAGRHVTEQLMKLLVGQGHPLNSTTDFETVREVKQKLCYVAYDPEAEKKLARETTLVDRQYVLPDSRTMRVGAERFLAPEILFKPALAGHGDTDGLADLVFNTIRRSDIHVQKDYFKQILLSGGTTMFPGMSSRLEKDLKALYLQNVLQGDSSRASKFRVHVEVQPPKPVNLHPAIVQPLMPLAKDGDIAHAHHADLIVKRRPGVLQMCCQLSGEEGGRCAAGARDAGSARGTRSGRRDESFWTGWGARFLASPEGEASKRSELTVSCRKSLKRTHDLFVGNEELKRVEERYEHIRNVPDQVTDENAALPFLRSAPADDATREALPSAITQMLTDGETGQKTSGPAVGPVVPLVPKVSDPSTEIQVRPLRERPEIPKPIWHPPWKLMRIMSGHEGWVRTVAVDPTNEWFASSGNDRLIKIWDLASGVLKLSLTGHVSTVRAVAISDRHPYLFSASEDCEVKCWDLEQNMVIRNYHGHLSGVYTLVLHPTLNILATGGRDGSVRIWDMRTKTGIFVFTGHTNAICSLASQASEPQFLSGSMDRMVRLWDLAAGKCAVTLTNHKKSVRALGIHPLEYTFVSCSSDNNKVWKCPKGAFERNIQGHNAIVNCCAIREGQQGSSQLIAGTDNGYLHFWDWRSGHKFQSLEAIPQPGSMSAENAIFDMALDQSGSRLITAECDKTVKIYREARAKIMLNVFHRYDDIEPLMWNGACGFGFSVFPPGAKSRRVCIMTSSLSELGRIRT</sequence>
<proteinExistence type="inferred from homology"/>
<dbReference type="CDD" id="cd00200">
    <property type="entry name" value="WD40"/>
    <property type="match status" value="1"/>
</dbReference>
<dbReference type="PROSITE" id="PS50082">
    <property type="entry name" value="WD_REPEATS_2"/>
    <property type="match status" value="4"/>
</dbReference>
<dbReference type="SUPFAM" id="SSF50978">
    <property type="entry name" value="WD40 repeat-like"/>
    <property type="match status" value="1"/>
</dbReference>
<gene>
    <name evidence="7" type="ORF">CCMP2556_LOCUS4788</name>
</gene>
<evidence type="ECO:0000313" key="7">
    <source>
        <dbReference type="EMBL" id="CAK8997271.1"/>
    </source>
</evidence>
<evidence type="ECO:0000256" key="2">
    <source>
        <dbReference type="ARBA" id="ARBA00022737"/>
    </source>
</evidence>
<comment type="catalytic activity">
    <reaction evidence="4">
        <text>ATP + H2O = ADP + phosphate + H(+)</text>
        <dbReference type="Rhea" id="RHEA:13065"/>
        <dbReference type="ChEBI" id="CHEBI:15377"/>
        <dbReference type="ChEBI" id="CHEBI:15378"/>
        <dbReference type="ChEBI" id="CHEBI:30616"/>
        <dbReference type="ChEBI" id="CHEBI:43474"/>
        <dbReference type="ChEBI" id="CHEBI:456216"/>
    </reaction>
</comment>
<feature type="repeat" description="WD" evidence="5">
    <location>
        <begin position="695"/>
        <end position="736"/>
    </location>
</feature>
<dbReference type="EMBL" id="CAXAMN010002002">
    <property type="protein sequence ID" value="CAK8997271.1"/>
    <property type="molecule type" value="Genomic_DNA"/>
</dbReference>
<dbReference type="PANTHER" id="PTHR19923">
    <property type="entry name" value="WD40 REPEAT PROTEINPRL1/PRL2-RELATED"/>
    <property type="match status" value="1"/>
</dbReference>
<dbReference type="InterPro" id="IPR045241">
    <property type="entry name" value="Prp46/PLRG1-like"/>
</dbReference>
<dbReference type="InterPro" id="IPR004000">
    <property type="entry name" value="Actin"/>
</dbReference>
<dbReference type="PRINTS" id="PR00190">
    <property type="entry name" value="ACTIN"/>
</dbReference>
<name>A0ABP0I3W9_9DINO</name>
<keyword evidence="8" id="KW-1185">Reference proteome</keyword>
<dbReference type="Gene3D" id="2.130.10.10">
    <property type="entry name" value="YVTN repeat-like/Quinoprotein amine dehydrogenase"/>
    <property type="match status" value="1"/>
</dbReference>
<evidence type="ECO:0000256" key="6">
    <source>
        <dbReference type="RuleBase" id="RU000487"/>
    </source>
</evidence>
<feature type="repeat" description="WD" evidence="5">
    <location>
        <begin position="653"/>
        <end position="694"/>
    </location>
</feature>
<dbReference type="Pfam" id="PF00022">
    <property type="entry name" value="Actin"/>
    <property type="match status" value="1"/>
</dbReference>
<comment type="similarity">
    <text evidence="3">Belongs to the WD repeat PRL1/PRL2 family.</text>
</comment>
<dbReference type="InterPro" id="IPR020472">
    <property type="entry name" value="WD40_PAC1"/>
</dbReference>
<dbReference type="SMART" id="SM00268">
    <property type="entry name" value="ACTIN"/>
    <property type="match status" value="1"/>
</dbReference>
<keyword evidence="2" id="KW-0677">Repeat</keyword>
<dbReference type="InterPro" id="IPR036322">
    <property type="entry name" value="WD40_repeat_dom_sf"/>
</dbReference>
<evidence type="ECO:0000256" key="1">
    <source>
        <dbReference type="ARBA" id="ARBA00022574"/>
    </source>
</evidence>
<evidence type="ECO:0000256" key="3">
    <source>
        <dbReference type="ARBA" id="ARBA00025726"/>
    </source>
</evidence>
<dbReference type="SMART" id="SM00320">
    <property type="entry name" value="WD40"/>
    <property type="match status" value="7"/>
</dbReference>
<reference evidence="7 8" key="1">
    <citation type="submission" date="2024-02" db="EMBL/GenBank/DDBJ databases">
        <authorList>
            <person name="Chen Y."/>
            <person name="Shah S."/>
            <person name="Dougan E. K."/>
            <person name="Thang M."/>
            <person name="Chan C."/>
        </authorList>
    </citation>
    <scope>NUCLEOTIDE SEQUENCE [LARGE SCALE GENOMIC DNA]</scope>
</reference>